<evidence type="ECO:0000313" key="11">
    <source>
        <dbReference type="Proteomes" id="UP000193685"/>
    </source>
</evidence>
<dbReference type="PANTHER" id="PTHR28570">
    <property type="entry name" value="ASPARTYL AMINOPEPTIDASE"/>
    <property type="match status" value="1"/>
</dbReference>
<dbReference type="InterPro" id="IPR023358">
    <property type="entry name" value="Peptidase_M18_dom2"/>
</dbReference>
<dbReference type="InterPro" id="IPR001948">
    <property type="entry name" value="Peptidase_M18"/>
</dbReference>
<evidence type="ECO:0000256" key="8">
    <source>
        <dbReference type="ARBA" id="ARBA00023049"/>
    </source>
</evidence>
<dbReference type="SUPFAM" id="SSF53187">
    <property type="entry name" value="Zn-dependent exopeptidases"/>
    <property type="match status" value="1"/>
</dbReference>
<comment type="cofactor">
    <cofactor evidence="1">
        <name>Zn(2+)</name>
        <dbReference type="ChEBI" id="CHEBI:29105"/>
    </cofactor>
</comment>
<dbReference type="RefSeq" id="XP_040725847.1">
    <property type="nucleotide sequence ID" value="XM_040869227.1"/>
</dbReference>
<protein>
    <submittedName>
        <fullName evidence="10">Aminopeptidase I</fullName>
    </submittedName>
</protein>
<dbReference type="GeneID" id="63785826"/>
<keyword evidence="4 9" id="KW-0645">Protease</keyword>
<evidence type="ECO:0000256" key="7">
    <source>
        <dbReference type="ARBA" id="ARBA00022833"/>
    </source>
</evidence>
<keyword evidence="5 9" id="KW-0479">Metal-binding</keyword>
<organism evidence="10 11">
    <name type="scientific">Protomyces lactucae-debilis</name>
    <dbReference type="NCBI Taxonomy" id="2754530"/>
    <lineage>
        <taxon>Eukaryota</taxon>
        <taxon>Fungi</taxon>
        <taxon>Dikarya</taxon>
        <taxon>Ascomycota</taxon>
        <taxon>Taphrinomycotina</taxon>
        <taxon>Taphrinomycetes</taxon>
        <taxon>Taphrinales</taxon>
        <taxon>Protomycetaceae</taxon>
        <taxon>Protomyces</taxon>
    </lineage>
</organism>
<evidence type="ECO:0000256" key="6">
    <source>
        <dbReference type="ARBA" id="ARBA00022801"/>
    </source>
</evidence>
<keyword evidence="11" id="KW-1185">Reference proteome</keyword>
<dbReference type="GO" id="GO:0006508">
    <property type="term" value="P:proteolysis"/>
    <property type="evidence" value="ECO:0007669"/>
    <property type="project" value="UniProtKB-KW"/>
</dbReference>
<keyword evidence="8 9" id="KW-0482">Metalloprotease</keyword>
<dbReference type="AlphaFoldDB" id="A0A1Y2FJ32"/>
<evidence type="ECO:0000256" key="9">
    <source>
        <dbReference type="RuleBase" id="RU004386"/>
    </source>
</evidence>
<dbReference type="OrthoDB" id="9880441at2759"/>
<dbReference type="EMBL" id="MCFI01000008">
    <property type="protein sequence ID" value="ORY83266.1"/>
    <property type="molecule type" value="Genomic_DNA"/>
</dbReference>
<evidence type="ECO:0000313" key="10">
    <source>
        <dbReference type="EMBL" id="ORY83266.1"/>
    </source>
</evidence>
<proteinExistence type="inferred from homology"/>
<dbReference type="SUPFAM" id="SSF101821">
    <property type="entry name" value="Aminopeptidase/glucanase lid domain"/>
    <property type="match status" value="1"/>
</dbReference>
<comment type="similarity">
    <text evidence="2 9">Belongs to the peptidase M18 family.</text>
</comment>
<dbReference type="OMA" id="DWPIAKI"/>
<evidence type="ECO:0000256" key="3">
    <source>
        <dbReference type="ARBA" id="ARBA00022438"/>
    </source>
</evidence>
<evidence type="ECO:0000256" key="4">
    <source>
        <dbReference type="ARBA" id="ARBA00022670"/>
    </source>
</evidence>
<dbReference type="GO" id="GO:0070006">
    <property type="term" value="F:metalloaminopeptidase activity"/>
    <property type="evidence" value="ECO:0007669"/>
    <property type="project" value="TreeGrafter"/>
</dbReference>
<dbReference type="NCBIfam" id="NF002759">
    <property type="entry name" value="PRK02813.1"/>
    <property type="match status" value="1"/>
</dbReference>
<reference evidence="10 11" key="1">
    <citation type="submission" date="2016-07" db="EMBL/GenBank/DDBJ databases">
        <title>Pervasive Adenine N6-methylation of Active Genes in Fungi.</title>
        <authorList>
            <consortium name="DOE Joint Genome Institute"/>
            <person name="Mondo S.J."/>
            <person name="Dannebaum R.O."/>
            <person name="Kuo R.C."/>
            <person name="Labutti K."/>
            <person name="Haridas S."/>
            <person name="Kuo A."/>
            <person name="Salamov A."/>
            <person name="Ahrendt S.R."/>
            <person name="Lipzen A."/>
            <person name="Sullivan W."/>
            <person name="Andreopoulos W.B."/>
            <person name="Clum A."/>
            <person name="Lindquist E."/>
            <person name="Daum C."/>
            <person name="Ramamoorthy G.K."/>
            <person name="Gryganskyi A."/>
            <person name="Culley D."/>
            <person name="Magnuson J.K."/>
            <person name="James T.Y."/>
            <person name="O'Malley M.A."/>
            <person name="Stajich J.E."/>
            <person name="Spatafora J.W."/>
            <person name="Visel A."/>
            <person name="Grigoriev I.V."/>
        </authorList>
    </citation>
    <scope>NUCLEOTIDE SEQUENCE [LARGE SCALE GENOMIC DNA]</scope>
    <source>
        <strain evidence="10 11">12-1054</strain>
    </source>
</reference>
<dbReference type="Pfam" id="PF02127">
    <property type="entry name" value="Peptidase_M18"/>
    <property type="match status" value="1"/>
</dbReference>
<dbReference type="Gene3D" id="2.30.250.10">
    <property type="entry name" value="Aminopeptidase i, Domain 2"/>
    <property type="match status" value="1"/>
</dbReference>
<dbReference type="FunFam" id="2.30.250.10:FF:000001">
    <property type="entry name" value="Aspartyl aminopeptidase 1"/>
    <property type="match status" value="1"/>
</dbReference>
<dbReference type="GO" id="GO:0008270">
    <property type="term" value="F:zinc ion binding"/>
    <property type="evidence" value="ECO:0007669"/>
    <property type="project" value="InterPro"/>
</dbReference>
<evidence type="ECO:0000256" key="5">
    <source>
        <dbReference type="ARBA" id="ARBA00022723"/>
    </source>
</evidence>
<dbReference type="STRING" id="56484.A0A1Y2FJ32"/>
<keyword evidence="7 9" id="KW-0862">Zinc</keyword>
<keyword evidence="6 9" id="KW-0378">Hydrolase</keyword>
<dbReference type="GO" id="GO:0000324">
    <property type="term" value="C:fungal-type vacuole"/>
    <property type="evidence" value="ECO:0007669"/>
    <property type="project" value="TreeGrafter"/>
</dbReference>
<evidence type="ECO:0000256" key="1">
    <source>
        <dbReference type="ARBA" id="ARBA00001947"/>
    </source>
</evidence>
<keyword evidence="3 9" id="KW-0031">Aminopeptidase</keyword>
<dbReference type="Proteomes" id="UP000193685">
    <property type="component" value="Unassembled WGS sequence"/>
</dbReference>
<dbReference type="Gene3D" id="3.40.630.10">
    <property type="entry name" value="Zn peptidases"/>
    <property type="match status" value="1"/>
</dbReference>
<dbReference type="CDD" id="cd05658">
    <property type="entry name" value="M18_DAP"/>
    <property type="match status" value="1"/>
</dbReference>
<evidence type="ECO:0000256" key="2">
    <source>
        <dbReference type="ARBA" id="ARBA00008290"/>
    </source>
</evidence>
<name>A0A1Y2FJ32_PROLT</name>
<gene>
    <name evidence="10" type="ORF">BCR37DRAFT_379292</name>
</gene>
<sequence length="489" mass="52607">MQVKQQPAIAPSSDPAKDTHSKGFLDFLNDAPTVFHAVAHYTTKLNNAGYTHLAERDDWQAIIKPGGKYYLTRNGSSLVAFAVGRKYSPGKGVALIGSHIDALTMRVKPVSKKSSLGYLQLGVSPYAGGGNMTWWDRDLGLAGRVLVTDKATGAIKQHLVRLPYPVAKIPTLAPHFGAPSQPPFNPETNMTPIIGLEEQSALQSLEAQFNALSSNAPINNPTSNHAPRLLAAVAKQLNIQVTQIADLELELFDFQPAQPFGLDAELLSVPRCDDKLCSYAAAEALLNATQDARFLAESGCISMVYLADDEEIGSGLRQGAAGNTIPITVERIVDVLNTDKRPLQNLVAMTFARSFFISADDIHAVNPNFAGAYELNMAPRLNVGPVISCDPNGHMTTDAPSKAIAQQIALKTGVPLQLFQIRNDSRSGGTIGPMLSKQTGMRAIDIGIPQLAMHSIRATTGSKDPGLGVKYFEGFFRHFEHVEGTVTVD</sequence>
<dbReference type="PRINTS" id="PR00932">
    <property type="entry name" value="AMINO1PTASE"/>
</dbReference>
<accession>A0A1Y2FJ32</accession>
<comment type="caution">
    <text evidence="10">The sequence shown here is derived from an EMBL/GenBank/DDBJ whole genome shotgun (WGS) entry which is preliminary data.</text>
</comment>
<dbReference type="PANTHER" id="PTHR28570:SF4">
    <property type="entry name" value="VACUOLAR AMINOPEPTIDASE 1"/>
    <property type="match status" value="1"/>
</dbReference>